<reference evidence="3" key="1">
    <citation type="journal article" date="2019" name="Int. J. Syst. Evol. Microbiol.">
        <title>The Global Catalogue of Microorganisms (GCM) 10K type strain sequencing project: providing services to taxonomists for standard genome sequencing and annotation.</title>
        <authorList>
            <consortium name="The Broad Institute Genomics Platform"/>
            <consortium name="The Broad Institute Genome Sequencing Center for Infectious Disease"/>
            <person name="Wu L."/>
            <person name="Ma J."/>
        </authorList>
    </citation>
    <scope>NUCLEOTIDE SEQUENCE [LARGE SCALE GENOMIC DNA]</scope>
    <source>
        <strain evidence="3">JCM 14545</strain>
    </source>
</reference>
<organism evidence="2 3">
    <name type="scientific">Amycolatopsis minnesotensis</name>
    <dbReference type="NCBI Taxonomy" id="337894"/>
    <lineage>
        <taxon>Bacteria</taxon>
        <taxon>Bacillati</taxon>
        <taxon>Actinomycetota</taxon>
        <taxon>Actinomycetes</taxon>
        <taxon>Pseudonocardiales</taxon>
        <taxon>Pseudonocardiaceae</taxon>
        <taxon>Amycolatopsis</taxon>
    </lineage>
</organism>
<dbReference type="RefSeq" id="WP_344431188.1">
    <property type="nucleotide sequence ID" value="NZ_BAAANN010000057.1"/>
</dbReference>
<feature type="compositionally biased region" description="Basic and acidic residues" evidence="1">
    <location>
        <begin position="75"/>
        <end position="106"/>
    </location>
</feature>
<evidence type="ECO:0000313" key="3">
    <source>
        <dbReference type="Proteomes" id="UP001501116"/>
    </source>
</evidence>
<comment type="caution">
    <text evidence="2">The sequence shown here is derived from an EMBL/GenBank/DDBJ whole genome shotgun (WGS) entry which is preliminary data.</text>
</comment>
<evidence type="ECO:0000313" key="2">
    <source>
        <dbReference type="EMBL" id="GAA1991045.1"/>
    </source>
</evidence>
<dbReference type="EMBL" id="BAAANN010000057">
    <property type="protein sequence ID" value="GAA1991045.1"/>
    <property type="molecule type" value="Genomic_DNA"/>
</dbReference>
<keyword evidence="3" id="KW-1185">Reference proteome</keyword>
<sequence>MTTPALTIKEYLDIAREVIALGIYSGNPVTKKEAVRWLDVLCDTAKTVVVPPGHRLDEEHGNRRSGIMVTRARKPGNDKHSGDSDSQTDHLGKGSDGHTVESGDDK</sequence>
<feature type="region of interest" description="Disordered" evidence="1">
    <location>
        <begin position="53"/>
        <end position="106"/>
    </location>
</feature>
<protein>
    <submittedName>
        <fullName evidence="2">Uncharacterized protein</fullName>
    </submittedName>
</protein>
<accession>A0ABP5E4Z8</accession>
<evidence type="ECO:0000256" key="1">
    <source>
        <dbReference type="SAM" id="MobiDB-lite"/>
    </source>
</evidence>
<proteinExistence type="predicted"/>
<dbReference type="Proteomes" id="UP001501116">
    <property type="component" value="Unassembled WGS sequence"/>
</dbReference>
<name>A0ABP5E4Z8_9PSEU</name>
<gene>
    <name evidence="2" type="ORF">GCM10009754_81950</name>
</gene>